<feature type="compositionally biased region" description="Acidic residues" evidence="1">
    <location>
        <begin position="43"/>
        <end position="52"/>
    </location>
</feature>
<accession>A0A9P8T4V9</accession>
<protein>
    <submittedName>
        <fullName evidence="2">Uncharacterized protein</fullName>
    </submittedName>
</protein>
<sequence>ASRTERLQRRHRETESSESKDVTKEDTTQGAKPNVHEAHDNASDDTIDEQSEGQESAAQSPIVERATIEVPGRIDAAQER</sequence>
<dbReference type="EMBL" id="JAEUBF010001448">
    <property type="protein sequence ID" value="KAH3666363.1"/>
    <property type="molecule type" value="Genomic_DNA"/>
</dbReference>
<proteinExistence type="predicted"/>
<evidence type="ECO:0000256" key="1">
    <source>
        <dbReference type="SAM" id="MobiDB-lite"/>
    </source>
</evidence>
<comment type="caution">
    <text evidence="2">The sequence shown here is derived from an EMBL/GenBank/DDBJ whole genome shotgun (WGS) entry which is preliminary data.</text>
</comment>
<reference evidence="2" key="2">
    <citation type="submission" date="2021-01" db="EMBL/GenBank/DDBJ databases">
        <authorList>
            <person name="Schikora-Tamarit M.A."/>
        </authorList>
    </citation>
    <scope>NUCLEOTIDE SEQUENCE</scope>
    <source>
        <strain evidence="2">CBS6341</strain>
    </source>
</reference>
<reference evidence="2" key="1">
    <citation type="journal article" date="2021" name="Open Biol.">
        <title>Shared evolutionary footprints suggest mitochondrial oxidative damage underlies multiple complex I losses in fungi.</title>
        <authorList>
            <person name="Schikora-Tamarit M.A."/>
            <person name="Marcet-Houben M."/>
            <person name="Nosek J."/>
            <person name="Gabaldon T."/>
        </authorList>
    </citation>
    <scope>NUCLEOTIDE SEQUENCE</scope>
    <source>
        <strain evidence="2">CBS6341</strain>
    </source>
</reference>
<organism evidence="2 3">
    <name type="scientific">Wickerhamomyces mucosus</name>
    <dbReference type="NCBI Taxonomy" id="1378264"/>
    <lineage>
        <taxon>Eukaryota</taxon>
        <taxon>Fungi</taxon>
        <taxon>Dikarya</taxon>
        <taxon>Ascomycota</taxon>
        <taxon>Saccharomycotina</taxon>
        <taxon>Saccharomycetes</taxon>
        <taxon>Phaffomycetales</taxon>
        <taxon>Wickerhamomycetaceae</taxon>
        <taxon>Wickerhamomyces</taxon>
    </lineage>
</organism>
<evidence type="ECO:0000313" key="2">
    <source>
        <dbReference type="EMBL" id="KAH3666363.1"/>
    </source>
</evidence>
<name>A0A9P8T4V9_9ASCO</name>
<feature type="compositionally biased region" description="Basic and acidic residues" evidence="1">
    <location>
        <begin position="1"/>
        <end position="27"/>
    </location>
</feature>
<dbReference type="Proteomes" id="UP000769528">
    <property type="component" value="Unassembled WGS sequence"/>
</dbReference>
<gene>
    <name evidence="2" type="ORF">WICMUC_005712</name>
</gene>
<feature type="region of interest" description="Disordered" evidence="1">
    <location>
        <begin position="1"/>
        <end position="80"/>
    </location>
</feature>
<keyword evidence="3" id="KW-1185">Reference proteome</keyword>
<feature type="non-terminal residue" evidence="2">
    <location>
        <position position="1"/>
    </location>
</feature>
<evidence type="ECO:0000313" key="3">
    <source>
        <dbReference type="Proteomes" id="UP000769528"/>
    </source>
</evidence>
<dbReference type="AlphaFoldDB" id="A0A9P8T4V9"/>
<dbReference type="OrthoDB" id="303107at2759"/>